<dbReference type="CDD" id="cd22679">
    <property type="entry name" value="FHA_SLMAP"/>
    <property type="match status" value="1"/>
</dbReference>
<keyword evidence="3" id="KW-1133">Transmembrane helix</keyword>
<feature type="region of interest" description="Disordered" evidence="2">
    <location>
        <begin position="419"/>
        <end position="499"/>
    </location>
</feature>
<evidence type="ECO:0000256" key="3">
    <source>
        <dbReference type="SAM" id="Phobius"/>
    </source>
</evidence>
<keyword evidence="1" id="KW-0175">Coiled coil</keyword>
<dbReference type="EMBL" id="JAZHXI010000012">
    <property type="protein sequence ID" value="KAL2065805.1"/>
    <property type="molecule type" value="Genomic_DNA"/>
</dbReference>
<reference evidence="5 6" key="1">
    <citation type="journal article" date="2024" name="Commun. Biol.">
        <title>Comparative genomic analysis of thermophilic fungi reveals convergent evolutionary adaptations and gene losses.</title>
        <authorList>
            <person name="Steindorff A.S."/>
            <person name="Aguilar-Pontes M.V."/>
            <person name="Robinson A.J."/>
            <person name="Andreopoulos B."/>
            <person name="LaButti K."/>
            <person name="Kuo A."/>
            <person name="Mondo S."/>
            <person name="Riley R."/>
            <person name="Otillar R."/>
            <person name="Haridas S."/>
            <person name="Lipzen A."/>
            <person name="Grimwood J."/>
            <person name="Schmutz J."/>
            <person name="Clum A."/>
            <person name="Reid I.D."/>
            <person name="Moisan M.C."/>
            <person name="Butler G."/>
            <person name="Nguyen T.T.M."/>
            <person name="Dewar K."/>
            <person name="Conant G."/>
            <person name="Drula E."/>
            <person name="Henrissat B."/>
            <person name="Hansel C."/>
            <person name="Singer S."/>
            <person name="Hutchinson M.I."/>
            <person name="de Vries R.P."/>
            <person name="Natvig D.O."/>
            <person name="Powell A.J."/>
            <person name="Tsang A."/>
            <person name="Grigoriev I.V."/>
        </authorList>
    </citation>
    <scope>NUCLEOTIDE SEQUENCE [LARGE SCALE GENOMIC DNA]</scope>
    <source>
        <strain evidence="5 6">CBS 494.80</strain>
    </source>
</reference>
<name>A0ABR4C798_9HELO</name>
<feature type="domain" description="FHA" evidence="4">
    <location>
        <begin position="199"/>
        <end position="256"/>
    </location>
</feature>
<organism evidence="5 6">
    <name type="scientific">Oculimacula yallundae</name>
    <dbReference type="NCBI Taxonomy" id="86028"/>
    <lineage>
        <taxon>Eukaryota</taxon>
        <taxon>Fungi</taxon>
        <taxon>Dikarya</taxon>
        <taxon>Ascomycota</taxon>
        <taxon>Pezizomycotina</taxon>
        <taxon>Leotiomycetes</taxon>
        <taxon>Helotiales</taxon>
        <taxon>Ploettnerulaceae</taxon>
        <taxon>Oculimacula</taxon>
    </lineage>
</organism>
<feature type="region of interest" description="Disordered" evidence="2">
    <location>
        <begin position="42"/>
        <end position="111"/>
    </location>
</feature>
<evidence type="ECO:0000313" key="5">
    <source>
        <dbReference type="EMBL" id="KAL2065805.1"/>
    </source>
</evidence>
<feature type="compositionally biased region" description="Basic and acidic residues" evidence="2">
    <location>
        <begin position="464"/>
        <end position="473"/>
    </location>
</feature>
<feature type="compositionally biased region" description="Basic and acidic residues" evidence="2">
    <location>
        <begin position="551"/>
        <end position="567"/>
    </location>
</feature>
<dbReference type="PANTHER" id="PTHR15715">
    <property type="entry name" value="CENTROSOMAL PROTEIN OF 170 KDA"/>
    <property type="match status" value="1"/>
</dbReference>
<evidence type="ECO:0000259" key="4">
    <source>
        <dbReference type="PROSITE" id="PS50006"/>
    </source>
</evidence>
<evidence type="ECO:0000256" key="2">
    <source>
        <dbReference type="SAM" id="MobiDB-lite"/>
    </source>
</evidence>
<feature type="region of interest" description="Disordered" evidence="2">
    <location>
        <begin position="551"/>
        <end position="579"/>
    </location>
</feature>
<evidence type="ECO:0000313" key="6">
    <source>
        <dbReference type="Proteomes" id="UP001595075"/>
    </source>
</evidence>
<dbReference type="SUPFAM" id="SSF49879">
    <property type="entry name" value="SMAD/FHA domain"/>
    <property type="match status" value="1"/>
</dbReference>
<gene>
    <name evidence="5" type="ORF">VTL71DRAFT_3475</name>
</gene>
<dbReference type="InterPro" id="IPR051176">
    <property type="entry name" value="Cent_Immune-Sig_Mod"/>
</dbReference>
<protein>
    <recommendedName>
        <fullName evidence="4">FHA domain-containing protein</fullName>
    </recommendedName>
</protein>
<feature type="compositionally biased region" description="Pro residues" evidence="2">
    <location>
        <begin position="451"/>
        <end position="463"/>
    </location>
</feature>
<dbReference type="InterPro" id="IPR000253">
    <property type="entry name" value="FHA_dom"/>
</dbReference>
<feature type="compositionally biased region" description="Low complexity" evidence="2">
    <location>
        <begin position="49"/>
        <end position="68"/>
    </location>
</feature>
<feature type="transmembrane region" description="Helical" evidence="3">
    <location>
        <begin position="735"/>
        <end position="755"/>
    </location>
</feature>
<dbReference type="Gene3D" id="2.60.200.20">
    <property type="match status" value="1"/>
</dbReference>
<dbReference type="Pfam" id="PF00498">
    <property type="entry name" value="FHA"/>
    <property type="match status" value="1"/>
</dbReference>
<comment type="caution">
    <text evidence="5">The sequence shown here is derived from an EMBL/GenBank/DDBJ whole genome shotgun (WGS) entry which is preliminary data.</text>
</comment>
<dbReference type="InterPro" id="IPR008984">
    <property type="entry name" value="SMAD_FHA_dom_sf"/>
</dbReference>
<sequence>MTAVANLPSFQQNSRSAWNANVSQGGLNAMNDEVGRMFMPRKSAQRTNSSSSISSTSSTTSTSSTSTIAQALPQTNGVPMIPSGDLSTWGGTAAARKKPQRTGPWPAGKSEAVAGMSTAKPQSILAPNCSTAASAMTSIHQPSPVVPSQHILQPPTQQMNGSRPPAQPVGEGNPVLYLLSMNGTFERKTISVPFYPDSLRIGRQTNAKTVPTPLNGFFDSKVLSRQHAEIWADRQGKVWIRDVKSSNGTFVNNARLSAENRDSEPHELQTQDHLELGIDIVSEDQKTVVHHKVAAKVEHAGFLGATNNVLDMNFGDLDPANGAMMLPSQGSLQMRGRTGSVGSVTSNGRLGPPASLAGSQMSAMSQQRPMNFWLTPVTTEQIVKRLTHEMRAARLQTNELGRTDNFFGSLLSKDDIKENQKEKAPAMEAPKAPQVNGGSVSFRGDVKPRFSDPPAPPPQQPLPEKPDVARLHTADSAIPPLKRTNTERPRSVPSISPVRQEPASQIITLVEALASAKKEIDTQGARLRDLEEMLQKERQARESAEELARKLEQESEARMNGEVKASEEGSVMEDAFEPPSEPVEVNEELPAEQMSTDGTIDPAAISESTLLLEKRLETMLLDMQELREQMESFKKRAETAESERDTDRKTLAEMVEKIRADELARTKAAEHSRSLLENSTVKDLPNGHPEVAKPLESILNKSTLSNGNAISNEEPKTSAVSTLARPSGNPVLYHATPYASMVGVVFIGMGLMAYLNGWQPPKAER</sequence>
<dbReference type="Proteomes" id="UP001595075">
    <property type="component" value="Unassembled WGS sequence"/>
</dbReference>
<keyword evidence="3" id="KW-0472">Membrane</keyword>
<keyword evidence="6" id="KW-1185">Reference proteome</keyword>
<evidence type="ECO:0000256" key="1">
    <source>
        <dbReference type="SAM" id="Coils"/>
    </source>
</evidence>
<accession>A0ABR4C798</accession>
<dbReference type="PROSITE" id="PS50006">
    <property type="entry name" value="FHA_DOMAIN"/>
    <property type="match status" value="1"/>
</dbReference>
<dbReference type="PANTHER" id="PTHR15715:SF46">
    <property type="entry name" value="TO VACUOLE TARGETING VPS64, PUTATIVE (AFU_ORTHOLOGUE AFUA_2G02420)-RELATED"/>
    <property type="match status" value="1"/>
</dbReference>
<proteinExistence type="predicted"/>
<dbReference type="SMART" id="SM00240">
    <property type="entry name" value="FHA"/>
    <property type="match status" value="1"/>
</dbReference>
<keyword evidence="3" id="KW-0812">Transmembrane</keyword>
<feature type="coiled-coil region" evidence="1">
    <location>
        <begin position="616"/>
        <end position="643"/>
    </location>
</feature>